<reference evidence="9" key="1">
    <citation type="submission" date="2022-11" db="EMBL/GenBank/DDBJ databases">
        <title>Chromosomal genome sequence assembly and mating type (MAT) locus characterization of the leprose asexual lichenized fungus Lepraria neglecta (Nyl.) Erichsen.</title>
        <authorList>
            <person name="Allen J.L."/>
            <person name="Pfeffer B."/>
        </authorList>
    </citation>
    <scope>NUCLEOTIDE SEQUENCE</scope>
    <source>
        <strain evidence="9">Allen 5258</strain>
    </source>
</reference>
<feature type="coiled-coil region" evidence="7">
    <location>
        <begin position="40"/>
        <end position="67"/>
    </location>
</feature>
<accession>A0AAD9Z8R6</accession>
<dbReference type="GO" id="GO:0004843">
    <property type="term" value="F:cysteine-type deubiquitinase activity"/>
    <property type="evidence" value="ECO:0007669"/>
    <property type="project" value="UniProtKB-EC"/>
</dbReference>
<keyword evidence="3" id="KW-0645">Protease</keyword>
<dbReference type="PROSITE" id="PS00973">
    <property type="entry name" value="USP_2"/>
    <property type="match status" value="1"/>
</dbReference>
<dbReference type="InterPro" id="IPR018200">
    <property type="entry name" value="USP_CS"/>
</dbReference>
<dbReference type="InterPro" id="IPR028889">
    <property type="entry name" value="USP"/>
</dbReference>
<dbReference type="GO" id="GO:0043161">
    <property type="term" value="P:proteasome-mediated ubiquitin-dependent protein catabolic process"/>
    <property type="evidence" value="ECO:0007669"/>
    <property type="project" value="InterPro"/>
</dbReference>
<dbReference type="PANTHER" id="PTHR43982:SF6">
    <property type="entry name" value="UBIQUITIN CARBOXYL-TERMINAL HYDROLASE 2-RELATED"/>
    <property type="match status" value="1"/>
</dbReference>
<name>A0AAD9Z8R6_9LECA</name>
<evidence type="ECO:0000256" key="5">
    <source>
        <dbReference type="ARBA" id="ARBA00022801"/>
    </source>
</evidence>
<feature type="domain" description="USP" evidence="8">
    <location>
        <begin position="1"/>
        <end position="139"/>
    </location>
</feature>
<sequence>MDMPEILKATQAYLQNLSEIDDKDSIEVPPTLIQGIGDAATEAKAELESIESQINDLNSNISSQFNDLQKIPYRLQSVFIHRGYHNSGHYWIYIYDFAKEMWRKYNDGYVTEVKDLKEIFVQEPGDRPATPYFLVFVRDELREQLVDSVCRNPVEEAPKETQDVEMEDYSRPAELETPVASYAPYVPEYGATQSYQNQECTSGEGWNNRTAAGHSW</sequence>
<dbReference type="PANTHER" id="PTHR43982">
    <property type="entry name" value="UBIQUITIN CARBOXYL-TERMINAL HYDROLASE"/>
    <property type="match status" value="1"/>
</dbReference>
<evidence type="ECO:0000256" key="3">
    <source>
        <dbReference type="ARBA" id="ARBA00022670"/>
    </source>
</evidence>
<keyword evidence="5" id="KW-0378">Hydrolase</keyword>
<keyword evidence="6" id="KW-0788">Thiol protease</keyword>
<dbReference type="AlphaFoldDB" id="A0AAD9Z8R6"/>
<dbReference type="GO" id="GO:0061136">
    <property type="term" value="P:regulation of proteasomal protein catabolic process"/>
    <property type="evidence" value="ECO:0007669"/>
    <property type="project" value="TreeGrafter"/>
</dbReference>
<dbReference type="GO" id="GO:0016579">
    <property type="term" value="P:protein deubiquitination"/>
    <property type="evidence" value="ECO:0007669"/>
    <property type="project" value="InterPro"/>
</dbReference>
<evidence type="ECO:0000256" key="1">
    <source>
        <dbReference type="ARBA" id="ARBA00000707"/>
    </source>
</evidence>
<dbReference type="EMBL" id="JASNWA010000007">
    <property type="protein sequence ID" value="KAK3173505.1"/>
    <property type="molecule type" value="Genomic_DNA"/>
</dbReference>
<evidence type="ECO:0000256" key="4">
    <source>
        <dbReference type="ARBA" id="ARBA00022786"/>
    </source>
</evidence>
<dbReference type="SUPFAM" id="SSF54001">
    <property type="entry name" value="Cysteine proteinases"/>
    <property type="match status" value="1"/>
</dbReference>
<evidence type="ECO:0000313" key="9">
    <source>
        <dbReference type="EMBL" id="KAK3173505.1"/>
    </source>
</evidence>
<evidence type="ECO:0000313" key="10">
    <source>
        <dbReference type="Proteomes" id="UP001276659"/>
    </source>
</evidence>
<protein>
    <recommendedName>
        <fullName evidence="2">ubiquitinyl hydrolase 1</fullName>
        <ecNumber evidence="2">3.4.19.12</ecNumber>
    </recommendedName>
</protein>
<comment type="catalytic activity">
    <reaction evidence="1">
        <text>Thiol-dependent hydrolysis of ester, thioester, amide, peptide and isopeptide bonds formed by the C-terminal Gly of ubiquitin (a 76-residue protein attached to proteins as an intracellular targeting signal).</text>
        <dbReference type="EC" id="3.4.19.12"/>
    </reaction>
</comment>
<dbReference type="Gene3D" id="3.90.70.10">
    <property type="entry name" value="Cysteine proteinases"/>
    <property type="match status" value="1"/>
</dbReference>
<evidence type="ECO:0000256" key="7">
    <source>
        <dbReference type="SAM" id="Coils"/>
    </source>
</evidence>
<evidence type="ECO:0000256" key="2">
    <source>
        <dbReference type="ARBA" id="ARBA00012759"/>
    </source>
</evidence>
<dbReference type="InterPro" id="IPR001394">
    <property type="entry name" value="Peptidase_C19_UCH"/>
</dbReference>
<proteinExistence type="predicted"/>
<keyword evidence="7" id="KW-0175">Coiled coil</keyword>
<dbReference type="Proteomes" id="UP001276659">
    <property type="component" value="Unassembled WGS sequence"/>
</dbReference>
<dbReference type="EC" id="3.4.19.12" evidence="2"/>
<organism evidence="9 10">
    <name type="scientific">Lepraria neglecta</name>
    <dbReference type="NCBI Taxonomy" id="209136"/>
    <lineage>
        <taxon>Eukaryota</taxon>
        <taxon>Fungi</taxon>
        <taxon>Dikarya</taxon>
        <taxon>Ascomycota</taxon>
        <taxon>Pezizomycotina</taxon>
        <taxon>Lecanoromycetes</taxon>
        <taxon>OSLEUM clade</taxon>
        <taxon>Lecanoromycetidae</taxon>
        <taxon>Lecanorales</taxon>
        <taxon>Lecanorineae</taxon>
        <taxon>Stereocaulaceae</taxon>
        <taxon>Lepraria</taxon>
    </lineage>
</organism>
<keyword evidence="4" id="KW-0833">Ubl conjugation pathway</keyword>
<dbReference type="InterPro" id="IPR038765">
    <property type="entry name" value="Papain-like_cys_pep_sf"/>
</dbReference>
<dbReference type="PROSITE" id="PS50235">
    <property type="entry name" value="USP_3"/>
    <property type="match status" value="1"/>
</dbReference>
<dbReference type="InterPro" id="IPR044635">
    <property type="entry name" value="UBP14-like"/>
</dbReference>
<dbReference type="Pfam" id="PF00443">
    <property type="entry name" value="UCH"/>
    <property type="match status" value="1"/>
</dbReference>
<gene>
    <name evidence="9" type="ORF">OEA41_006835</name>
</gene>
<keyword evidence="10" id="KW-1185">Reference proteome</keyword>
<evidence type="ECO:0000256" key="6">
    <source>
        <dbReference type="ARBA" id="ARBA00022807"/>
    </source>
</evidence>
<evidence type="ECO:0000259" key="8">
    <source>
        <dbReference type="PROSITE" id="PS50235"/>
    </source>
</evidence>
<dbReference type="GO" id="GO:0070628">
    <property type="term" value="F:proteasome binding"/>
    <property type="evidence" value="ECO:0007669"/>
    <property type="project" value="TreeGrafter"/>
</dbReference>
<comment type="caution">
    <text evidence="9">The sequence shown here is derived from an EMBL/GenBank/DDBJ whole genome shotgun (WGS) entry which is preliminary data.</text>
</comment>